<evidence type="ECO:0000313" key="6">
    <source>
        <dbReference type="EMBL" id="ANN79762.1"/>
    </source>
</evidence>
<dbReference type="PROSITE" id="PS00059">
    <property type="entry name" value="ADH_ZINC"/>
    <property type="match status" value="1"/>
</dbReference>
<proteinExistence type="inferred from homology"/>
<dbReference type="GO" id="GO:0016616">
    <property type="term" value="F:oxidoreductase activity, acting on the CH-OH group of donors, NAD or NADP as acceptor"/>
    <property type="evidence" value="ECO:0007669"/>
    <property type="project" value="UniProtKB-ARBA"/>
</dbReference>
<dbReference type="InterPro" id="IPR036291">
    <property type="entry name" value="NAD(P)-bd_dom_sf"/>
</dbReference>
<dbReference type="Gene3D" id="3.90.180.10">
    <property type="entry name" value="Medium-chain alcohol dehydrogenases, catalytic domain"/>
    <property type="match status" value="1"/>
</dbReference>
<dbReference type="Gene3D" id="3.40.50.720">
    <property type="entry name" value="NAD(P)-binding Rossmann-like Domain"/>
    <property type="match status" value="1"/>
</dbReference>
<name>A0A193GI69_9BORD</name>
<feature type="domain" description="Enoyl reductase (ER)" evidence="5">
    <location>
        <begin position="12"/>
        <end position="338"/>
    </location>
</feature>
<reference evidence="6 7" key="1">
    <citation type="submission" date="2016-06" db="EMBL/GenBank/DDBJ databases">
        <title>Complete genome sequences of Bordetella bronchialis and Bordetella flabilis.</title>
        <authorList>
            <person name="LiPuma J.J."/>
            <person name="Spilker T."/>
        </authorList>
    </citation>
    <scope>NUCLEOTIDE SEQUENCE [LARGE SCALE GENOMIC DNA]</scope>
    <source>
        <strain evidence="6 7">AU10664</strain>
    </source>
</reference>
<dbReference type="InterPro" id="IPR002328">
    <property type="entry name" value="ADH_Zn_CS"/>
</dbReference>
<dbReference type="KEGG" id="bfz:BAU07_23910"/>
<dbReference type="RefSeq" id="WP_066663403.1">
    <property type="nucleotide sequence ID" value="NZ_CBCSCL010000024.1"/>
</dbReference>
<sequence length="342" mass="36760">MQALVKAESKVGLWLHDVPIPTIAQDEVLIRIRKTGICGTDIHIWNWDEWARRMVPVPMVIGHEYTGEIAELGANVKGFRVGQRVSGEGHLIDRDCAAARAGSFHLDPNTKSVGVNHPGAFAEYIALPAFNVVALPDDIDDDLAAILDPLGNAVHVALSFDLVGNDIVIMGAGPIGIMAAAVARHAGAAMIFIADINPARLKLAEIVPDVVTVDLRRTTVSDAALDHGVRHGFSIAFEMSGSSEGLATLIDAMATGGRIACLGLPPGKIEIDWSTIVSKSLTLKGIYGREMFETWRKSIAMLQHGLNIRDIITHRIPAREFEQGFVAMKSGSAGKVVMTWAE</sequence>
<dbReference type="InterPro" id="IPR020843">
    <property type="entry name" value="ER"/>
</dbReference>
<evidence type="ECO:0000256" key="2">
    <source>
        <dbReference type="ARBA" id="ARBA00022833"/>
    </source>
</evidence>
<evidence type="ECO:0000256" key="3">
    <source>
        <dbReference type="ARBA" id="ARBA00023002"/>
    </source>
</evidence>
<dbReference type="Pfam" id="PF00107">
    <property type="entry name" value="ADH_zinc_N"/>
    <property type="match status" value="1"/>
</dbReference>
<keyword evidence="1 4" id="KW-0479">Metal-binding</keyword>
<comment type="cofactor">
    <cofactor evidence="4">
        <name>Zn(2+)</name>
        <dbReference type="ChEBI" id="CHEBI:29105"/>
    </cofactor>
</comment>
<dbReference type="InterPro" id="IPR013149">
    <property type="entry name" value="ADH-like_C"/>
</dbReference>
<dbReference type="PANTHER" id="PTHR43401:SF2">
    <property type="entry name" value="L-THREONINE 3-DEHYDROGENASE"/>
    <property type="match status" value="1"/>
</dbReference>
<evidence type="ECO:0000259" key="5">
    <source>
        <dbReference type="SMART" id="SM00829"/>
    </source>
</evidence>
<dbReference type="InterPro" id="IPR050129">
    <property type="entry name" value="Zn_alcohol_dh"/>
</dbReference>
<evidence type="ECO:0000313" key="7">
    <source>
        <dbReference type="Proteomes" id="UP000091926"/>
    </source>
</evidence>
<dbReference type="Pfam" id="PF08240">
    <property type="entry name" value="ADH_N"/>
    <property type="match status" value="1"/>
</dbReference>
<dbReference type="NCBIfam" id="NF003808">
    <property type="entry name" value="PRK05396.1"/>
    <property type="match status" value="1"/>
</dbReference>
<dbReference type="PANTHER" id="PTHR43401">
    <property type="entry name" value="L-THREONINE 3-DEHYDROGENASE"/>
    <property type="match status" value="1"/>
</dbReference>
<dbReference type="InterPro" id="IPR013154">
    <property type="entry name" value="ADH-like_N"/>
</dbReference>
<dbReference type="SUPFAM" id="SSF51735">
    <property type="entry name" value="NAD(P)-binding Rossmann-fold domains"/>
    <property type="match status" value="1"/>
</dbReference>
<dbReference type="SMART" id="SM00829">
    <property type="entry name" value="PKS_ER"/>
    <property type="match status" value="1"/>
</dbReference>
<dbReference type="InterPro" id="IPR011032">
    <property type="entry name" value="GroES-like_sf"/>
</dbReference>
<dbReference type="SUPFAM" id="SSF50129">
    <property type="entry name" value="GroES-like"/>
    <property type="match status" value="1"/>
</dbReference>
<keyword evidence="7" id="KW-1185">Reference proteome</keyword>
<dbReference type="AlphaFoldDB" id="A0A193GI69"/>
<dbReference type="Proteomes" id="UP000091926">
    <property type="component" value="Chromosome"/>
</dbReference>
<evidence type="ECO:0000256" key="1">
    <source>
        <dbReference type="ARBA" id="ARBA00022723"/>
    </source>
</evidence>
<dbReference type="STRING" id="463014.BAU07_23910"/>
<accession>A0A193GI69</accession>
<dbReference type="EMBL" id="CP016172">
    <property type="protein sequence ID" value="ANN79762.1"/>
    <property type="molecule type" value="Genomic_DNA"/>
</dbReference>
<gene>
    <name evidence="6" type="ORF">BAU07_23910</name>
</gene>
<organism evidence="6 7">
    <name type="scientific">Bordetella flabilis</name>
    <dbReference type="NCBI Taxonomy" id="463014"/>
    <lineage>
        <taxon>Bacteria</taxon>
        <taxon>Pseudomonadati</taxon>
        <taxon>Pseudomonadota</taxon>
        <taxon>Betaproteobacteria</taxon>
        <taxon>Burkholderiales</taxon>
        <taxon>Alcaligenaceae</taxon>
        <taxon>Bordetella</taxon>
    </lineage>
</organism>
<keyword evidence="3" id="KW-0560">Oxidoreductase</keyword>
<dbReference type="GO" id="GO:0008270">
    <property type="term" value="F:zinc ion binding"/>
    <property type="evidence" value="ECO:0007669"/>
    <property type="project" value="InterPro"/>
</dbReference>
<keyword evidence="2 4" id="KW-0862">Zinc</keyword>
<evidence type="ECO:0000256" key="4">
    <source>
        <dbReference type="RuleBase" id="RU361277"/>
    </source>
</evidence>
<protein>
    <submittedName>
        <fullName evidence="6">L-threonine 3-dehydrogenase</fullName>
    </submittedName>
</protein>
<comment type="similarity">
    <text evidence="4">Belongs to the zinc-containing alcohol dehydrogenase family.</text>
</comment>
<dbReference type="OrthoDB" id="5484143at2"/>